<dbReference type="PANTHER" id="PTHR47763">
    <property type="entry name" value="ALPHA-PROTEIN KINASE VWKA"/>
    <property type="match status" value="1"/>
</dbReference>
<dbReference type="Proteomes" id="UP000615446">
    <property type="component" value="Unassembled WGS sequence"/>
</dbReference>
<evidence type="ECO:0000256" key="3">
    <source>
        <dbReference type="ARBA" id="ARBA00022729"/>
    </source>
</evidence>
<keyword evidence="3" id="KW-0732">Signal</keyword>
<dbReference type="PANTHER" id="PTHR47763:SF4">
    <property type="entry name" value="ALPHA-PROTEIN KINASE VWKA"/>
    <property type="match status" value="1"/>
</dbReference>
<dbReference type="EMBL" id="BLAL01000303">
    <property type="protein sequence ID" value="GET01982.1"/>
    <property type="molecule type" value="Genomic_DNA"/>
</dbReference>
<organism evidence="5 6">
    <name type="scientific">Rhizophagus clarus</name>
    <dbReference type="NCBI Taxonomy" id="94130"/>
    <lineage>
        <taxon>Eukaryota</taxon>
        <taxon>Fungi</taxon>
        <taxon>Fungi incertae sedis</taxon>
        <taxon>Mucoromycota</taxon>
        <taxon>Glomeromycotina</taxon>
        <taxon>Glomeromycetes</taxon>
        <taxon>Glomerales</taxon>
        <taxon>Glomeraceae</taxon>
        <taxon>Rhizophagus</taxon>
    </lineage>
</organism>
<gene>
    <name evidence="5" type="ORF">RCL2_002836300</name>
</gene>
<name>A0A8H3MCV6_9GLOM</name>
<dbReference type="SUPFAM" id="SSF53300">
    <property type="entry name" value="vWA-like"/>
    <property type="match status" value="2"/>
</dbReference>
<dbReference type="InterPro" id="IPR002035">
    <property type="entry name" value="VWF_A"/>
</dbReference>
<dbReference type="InterPro" id="IPR036465">
    <property type="entry name" value="vWFA_dom_sf"/>
</dbReference>
<dbReference type="AlphaFoldDB" id="A0A8H3MCV6"/>
<dbReference type="InterPro" id="IPR056861">
    <property type="entry name" value="HMCN1-like_VWA"/>
</dbReference>
<protein>
    <submittedName>
        <fullName evidence="5">Kinase-like domain-containing protein</fullName>
    </submittedName>
</protein>
<dbReference type="Pfam" id="PF25106">
    <property type="entry name" value="VWA_4"/>
    <property type="match status" value="1"/>
</dbReference>
<dbReference type="GO" id="GO:0016301">
    <property type="term" value="F:kinase activity"/>
    <property type="evidence" value="ECO:0007669"/>
    <property type="project" value="UniProtKB-KW"/>
</dbReference>
<proteinExistence type="predicted"/>
<accession>A0A8H3MCV6</accession>
<keyword evidence="2" id="KW-0964">Secreted</keyword>
<evidence type="ECO:0000313" key="5">
    <source>
        <dbReference type="EMBL" id="GET01982.1"/>
    </source>
</evidence>
<dbReference type="InterPro" id="IPR052969">
    <property type="entry name" value="Thr-specific_kinase-like"/>
</dbReference>
<dbReference type="OrthoDB" id="2377576at2759"/>
<comment type="caution">
    <text evidence="5">The sequence shown here is derived from an EMBL/GenBank/DDBJ whole genome shotgun (WGS) entry which is preliminary data.</text>
</comment>
<evidence type="ECO:0000256" key="1">
    <source>
        <dbReference type="ARBA" id="ARBA00004613"/>
    </source>
</evidence>
<dbReference type="Gene3D" id="3.40.50.410">
    <property type="entry name" value="von Willebrand factor, type A domain"/>
    <property type="match status" value="2"/>
</dbReference>
<feature type="domain" description="VWFA" evidence="4">
    <location>
        <begin position="4"/>
        <end position="199"/>
    </location>
</feature>
<comment type="subcellular location">
    <subcellularLocation>
        <location evidence="1">Secreted</location>
    </subcellularLocation>
</comment>
<dbReference type="PROSITE" id="PS50234">
    <property type="entry name" value="VWFA"/>
    <property type="match status" value="1"/>
</dbReference>
<reference evidence="5" key="1">
    <citation type="submission" date="2019-10" db="EMBL/GenBank/DDBJ databases">
        <title>Conservation and host-specific expression of non-tandemly repeated heterogenous ribosome RNA gene in arbuscular mycorrhizal fungi.</title>
        <authorList>
            <person name="Maeda T."/>
            <person name="Kobayashi Y."/>
            <person name="Nakagawa T."/>
            <person name="Ezawa T."/>
            <person name="Yamaguchi K."/>
            <person name="Bino T."/>
            <person name="Nishimoto Y."/>
            <person name="Shigenobu S."/>
            <person name="Kawaguchi M."/>
        </authorList>
    </citation>
    <scope>NUCLEOTIDE SEQUENCE</scope>
    <source>
        <strain evidence="5">HR1</strain>
    </source>
</reference>
<evidence type="ECO:0000256" key="2">
    <source>
        <dbReference type="ARBA" id="ARBA00022525"/>
    </source>
</evidence>
<evidence type="ECO:0000313" key="6">
    <source>
        <dbReference type="Proteomes" id="UP000615446"/>
    </source>
</evidence>
<sequence>MEIDLCFVMDCTSSMGGHIKGVKNSIKRVVEYMANMRPTIIVRVAFCGYRDHCDEPNRLQIFDFTNSCDDFINYLSDVSATGGGDAPEDVLGGLDAAVTRITWRNPTRVLLHIGDCPPHGRRFTGLLDDYPDGDPNGLTAEQVLREMRSAAIYYFFGKITEYTETMTEVFQSIIGEYPVFDIKDTPDPEGLVEKFFDAACSAINTAITLNILLKIRIWIIEIVPKEKKLSIINISTVFKKKYFFRPKNCISGKIILHQTLNGKGAKNSIKRVFDFTNSCDEFKNRVSGVSATGGGDSPEDVLGGLNAAVTSMTWRNDTRVLLHIGDYPPHGRRFNNTDDDYPNGDPNGLTAEQVLGKMRSAGIHYFFGRITQCTETMISVFKSIIGEFSVFDFKSTPDPEGLVEKFFDATCSAINTAITLRE</sequence>
<keyword evidence="5" id="KW-0418">Kinase</keyword>
<evidence type="ECO:0000259" key="4">
    <source>
        <dbReference type="PROSITE" id="PS50234"/>
    </source>
</evidence>
<keyword evidence="5" id="KW-0808">Transferase</keyword>
<dbReference type="CDD" id="cd00198">
    <property type="entry name" value="vWFA"/>
    <property type="match status" value="1"/>
</dbReference>